<name>A0A1Y2LRM9_EPING</name>
<dbReference type="InParanoid" id="A0A1Y2LRM9"/>
<accession>A0A1Y2LRM9</accession>
<evidence type="ECO:0000313" key="2">
    <source>
        <dbReference type="EMBL" id="OSS45887.1"/>
    </source>
</evidence>
<dbReference type="Proteomes" id="UP000193240">
    <property type="component" value="Unassembled WGS sequence"/>
</dbReference>
<proteinExistence type="predicted"/>
<keyword evidence="1" id="KW-0812">Transmembrane</keyword>
<protein>
    <submittedName>
        <fullName evidence="2">Uncharacterized protein</fullName>
    </submittedName>
</protein>
<reference evidence="2 3" key="1">
    <citation type="journal article" date="2017" name="Genome Announc.">
        <title>Genome sequence of the saprophytic ascomycete Epicoccum nigrum ICMP 19927 strain isolated from New Zealand.</title>
        <authorList>
            <person name="Fokin M."/>
            <person name="Fleetwood D."/>
            <person name="Weir B.S."/>
            <person name="Villas-Boas S.G."/>
        </authorList>
    </citation>
    <scope>NUCLEOTIDE SEQUENCE [LARGE SCALE GENOMIC DNA]</scope>
    <source>
        <strain evidence="2 3">ICMP 19927</strain>
    </source>
</reference>
<evidence type="ECO:0000256" key="1">
    <source>
        <dbReference type="SAM" id="Phobius"/>
    </source>
</evidence>
<dbReference type="EMBL" id="KZ107853">
    <property type="protein sequence ID" value="OSS45887.1"/>
    <property type="molecule type" value="Genomic_DNA"/>
</dbReference>
<gene>
    <name evidence="2" type="ORF">B5807_09638</name>
</gene>
<keyword evidence="1" id="KW-1133">Transmembrane helix</keyword>
<organism evidence="2 3">
    <name type="scientific">Epicoccum nigrum</name>
    <name type="common">Soil fungus</name>
    <name type="synonym">Epicoccum purpurascens</name>
    <dbReference type="NCBI Taxonomy" id="105696"/>
    <lineage>
        <taxon>Eukaryota</taxon>
        <taxon>Fungi</taxon>
        <taxon>Dikarya</taxon>
        <taxon>Ascomycota</taxon>
        <taxon>Pezizomycotina</taxon>
        <taxon>Dothideomycetes</taxon>
        <taxon>Pleosporomycetidae</taxon>
        <taxon>Pleosporales</taxon>
        <taxon>Pleosporineae</taxon>
        <taxon>Didymellaceae</taxon>
        <taxon>Epicoccum</taxon>
    </lineage>
</organism>
<keyword evidence="1" id="KW-0472">Membrane</keyword>
<feature type="transmembrane region" description="Helical" evidence="1">
    <location>
        <begin position="12"/>
        <end position="31"/>
    </location>
</feature>
<dbReference type="AlphaFoldDB" id="A0A1Y2LRM9"/>
<sequence>MTRAQGADNVSLLLRISEILVIIVPNLRLVLLSRLLCVIIKQALNSLFIMMVRTMSFAVRHLFSQILGKAQKVMTATMYFLAFGERRQCLRSDTVANGRHLARAVEVDAHVQG</sequence>
<evidence type="ECO:0000313" key="3">
    <source>
        <dbReference type="Proteomes" id="UP000193240"/>
    </source>
</evidence>
<keyword evidence="3" id="KW-1185">Reference proteome</keyword>